<proteinExistence type="predicted"/>
<dbReference type="Proteomes" id="UP000007814">
    <property type="component" value="Unassembled WGS sequence"/>
</dbReference>
<protein>
    <submittedName>
        <fullName evidence="1">Alanine dehydrogenase/PNT, N-terminal domain protein</fullName>
    </submittedName>
</protein>
<reference evidence="1 2" key="1">
    <citation type="submission" date="2012-07" db="EMBL/GenBank/DDBJ databases">
        <authorList>
            <person name="Durkin A.S."/>
            <person name="McCorrison J."/>
            <person name="Torralba M."/>
            <person name="Gillis M."/>
            <person name="Methe B."/>
            <person name="Sutton G."/>
            <person name="Nelson K.E."/>
        </authorList>
    </citation>
    <scope>NUCLEOTIDE SEQUENCE [LARGE SCALE GENOMIC DNA]</scope>
    <source>
        <strain evidence="2">ATCC 12104 / DSM 43013 / CCUG 2238 / JCM 8349 / NCTC 10301 / Howell 279</strain>
    </source>
</reference>
<feature type="non-terminal residue" evidence="1">
    <location>
        <position position="42"/>
    </location>
</feature>
<dbReference type="AlphaFoldDB" id="J3JIN8"/>
<dbReference type="SUPFAM" id="SSF52283">
    <property type="entry name" value="Formate/glycerate dehydrogenase catalytic domain-like"/>
    <property type="match status" value="1"/>
</dbReference>
<dbReference type="Gene3D" id="3.40.50.720">
    <property type="entry name" value="NAD(P)-binding Rossmann-like Domain"/>
    <property type="match status" value="1"/>
</dbReference>
<comment type="caution">
    <text evidence="1">The sequence shown here is derived from an EMBL/GenBank/DDBJ whole genome shotgun (WGS) entry which is preliminary data.</text>
</comment>
<organism evidence="1 2">
    <name type="scientific">Actinomyces naeslundii (strain ATCC 12104 / DSM 43013 / CCUG 2238 / JCM 8349 / NCTC 10301 / Howell 279)</name>
    <dbReference type="NCBI Taxonomy" id="1115803"/>
    <lineage>
        <taxon>Bacteria</taxon>
        <taxon>Bacillati</taxon>
        <taxon>Actinomycetota</taxon>
        <taxon>Actinomycetes</taxon>
        <taxon>Actinomycetales</taxon>
        <taxon>Actinomycetaceae</taxon>
        <taxon>Actinomyces</taxon>
    </lineage>
</organism>
<dbReference type="EMBL" id="ALJK01000208">
    <property type="protein sequence ID" value="EJN83736.1"/>
    <property type="molecule type" value="Genomic_DNA"/>
</dbReference>
<evidence type="ECO:0000313" key="2">
    <source>
        <dbReference type="Proteomes" id="UP000007814"/>
    </source>
</evidence>
<name>J3JIN8_ACTNH</name>
<sequence>MRIGVPREPVDQPRTAASPQTVELMIRLGYEVLVERGAGGRA</sequence>
<accession>J3JIN8</accession>
<evidence type="ECO:0000313" key="1">
    <source>
        <dbReference type="EMBL" id="EJN83736.1"/>
    </source>
</evidence>
<gene>
    <name evidence="1" type="ORF">HMPREF1129_1366</name>
</gene>